<keyword evidence="2" id="KW-1185">Reference proteome</keyword>
<dbReference type="RefSeq" id="WP_141614768.1">
    <property type="nucleotide sequence ID" value="NZ_CP041253.1"/>
</dbReference>
<protein>
    <submittedName>
        <fullName evidence="1">Uncharacterized protein</fullName>
    </submittedName>
</protein>
<name>A0A514CI85_9BACT</name>
<dbReference type="AlphaFoldDB" id="A0A514CI85"/>
<proteinExistence type="predicted"/>
<dbReference type="Proteomes" id="UP000316614">
    <property type="component" value="Chromosome"/>
</dbReference>
<accession>A0A514CI85</accession>
<dbReference type="OrthoDB" id="1489647at2"/>
<reference evidence="1 2" key="1">
    <citation type="submission" date="2019-06" db="EMBL/GenBank/DDBJ databases">
        <title>Echinicola alkalisoli sp. nov. isolated from saline soil.</title>
        <authorList>
            <person name="Sun J.-Q."/>
            <person name="Xu L."/>
        </authorList>
    </citation>
    <scope>NUCLEOTIDE SEQUENCE [LARGE SCALE GENOMIC DNA]</scope>
    <source>
        <strain evidence="1 2">LN3S3</strain>
    </source>
</reference>
<sequence length="514" mass="58828">MLTLIYGCQPEESPVPAPVITEGTGKEQMIRLGDQLKNPYSVENMAKAYQNLVKNDPSGGIAGEKINIAATHLYIKFKPANEDELSSLKRDSSLVLYEYPLDYEIEEGGGYYHDPEVPLGVPTYQYVSLPIDKAIPGGVEHEVLAELFIPDESGDTGAANGRIASEGAVQLLVDEALRITGNLDKEPSPANGRLMGKWRPAGRIRVWDDSKYPNGWRAVEGAEVRARRWFTTHKGITNYSGYYSCNGTFRKKANYSIDWERYHFKLREGWLDGAGINGPKQEGNWNVDIRGDKHEFHARVFMAAYHYYYKDIKGLRRPPENGAFKTQLKIRCYYEDNGNKNGNHNAGRRFLGLGSAIKIYNPQNEMKDIYGTTIHELAHASHWKMGGDFYDNAEDIVAESWARGVQWELTRMVWTGYIPKVYARLNYTGIVQDMIDGYGTKTTYAWWDYSKKDWGKPRIEKSYFDQVSGYTIRQLEDALAVSHTWEIWKKTIKNDYENTTEEYLYATFSYWNTK</sequence>
<dbReference type="KEGG" id="echi:FKX85_10935"/>
<evidence type="ECO:0000313" key="1">
    <source>
        <dbReference type="EMBL" id="QDH79525.1"/>
    </source>
</evidence>
<evidence type="ECO:0000313" key="2">
    <source>
        <dbReference type="Proteomes" id="UP000316614"/>
    </source>
</evidence>
<organism evidence="1 2">
    <name type="scientific">Echinicola soli</name>
    <dbReference type="NCBI Taxonomy" id="2591634"/>
    <lineage>
        <taxon>Bacteria</taxon>
        <taxon>Pseudomonadati</taxon>
        <taxon>Bacteroidota</taxon>
        <taxon>Cytophagia</taxon>
        <taxon>Cytophagales</taxon>
        <taxon>Cyclobacteriaceae</taxon>
        <taxon>Echinicola</taxon>
    </lineage>
</organism>
<gene>
    <name evidence="1" type="ORF">FKX85_10935</name>
</gene>
<dbReference type="EMBL" id="CP041253">
    <property type="protein sequence ID" value="QDH79525.1"/>
    <property type="molecule type" value="Genomic_DNA"/>
</dbReference>